<dbReference type="Pfam" id="PF17779">
    <property type="entry name" value="WHD_NOD2"/>
    <property type="match status" value="1"/>
</dbReference>
<dbReference type="InterPro" id="IPR001611">
    <property type="entry name" value="Leu-rich_rpt"/>
</dbReference>
<dbReference type="GO" id="GO:0005524">
    <property type="term" value="F:ATP binding"/>
    <property type="evidence" value="ECO:0007669"/>
    <property type="project" value="UniProtKB-KW"/>
</dbReference>
<feature type="region of interest" description="Disordered" evidence="7">
    <location>
        <begin position="1"/>
        <end position="119"/>
    </location>
</feature>
<evidence type="ECO:0000256" key="2">
    <source>
        <dbReference type="ARBA" id="ARBA00022490"/>
    </source>
</evidence>
<dbReference type="GeneTree" id="ENSGT01150000286904"/>
<keyword evidence="6" id="KW-0067">ATP-binding</keyword>
<dbReference type="InterPro" id="IPR007111">
    <property type="entry name" value="NACHT_NTPase"/>
</dbReference>
<organism evidence="9 10">
    <name type="scientific">Salmo trutta</name>
    <name type="common">Brown trout</name>
    <dbReference type="NCBI Taxonomy" id="8032"/>
    <lineage>
        <taxon>Eukaryota</taxon>
        <taxon>Metazoa</taxon>
        <taxon>Chordata</taxon>
        <taxon>Craniata</taxon>
        <taxon>Vertebrata</taxon>
        <taxon>Euteleostomi</taxon>
        <taxon>Actinopterygii</taxon>
        <taxon>Neopterygii</taxon>
        <taxon>Teleostei</taxon>
        <taxon>Protacanthopterygii</taxon>
        <taxon>Salmoniformes</taxon>
        <taxon>Salmonidae</taxon>
        <taxon>Salmoninae</taxon>
        <taxon>Salmo</taxon>
    </lineage>
</organism>
<dbReference type="OMA" id="HLTQMKC"/>
<keyword evidence="2" id="KW-0963">Cytoplasm</keyword>
<comment type="subcellular location">
    <subcellularLocation>
        <location evidence="1">Cytoplasm</location>
    </subcellularLocation>
</comment>
<dbReference type="InterPro" id="IPR041267">
    <property type="entry name" value="NLRP_HD2"/>
</dbReference>
<dbReference type="InterPro" id="IPR051261">
    <property type="entry name" value="NLR"/>
</dbReference>
<reference evidence="9" key="1">
    <citation type="submission" date="2025-08" db="UniProtKB">
        <authorList>
            <consortium name="Ensembl"/>
        </authorList>
    </citation>
    <scope>IDENTIFICATION</scope>
</reference>
<proteinExistence type="predicted"/>
<dbReference type="RefSeq" id="XP_029552399.1">
    <property type="nucleotide sequence ID" value="XM_029696539.1"/>
</dbReference>
<accession>A0A674CDE4</accession>
<dbReference type="PROSITE" id="PS51450">
    <property type="entry name" value="LRR"/>
    <property type="match status" value="2"/>
</dbReference>
<dbReference type="SMART" id="SM01288">
    <property type="entry name" value="FISNA"/>
    <property type="match status" value="1"/>
</dbReference>
<evidence type="ECO:0000256" key="3">
    <source>
        <dbReference type="ARBA" id="ARBA00022614"/>
    </source>
</evidence>
<dbReference type="FunFam" id="3.40.50.300:FF:000210">
    <property type="entry name" value="Si:dkey-16p6.1"/>
    <property type="match status" value="1"/>
</dbReference>
<dbReference type="SMART" id="SM00368">
    <property type="entry name" value="LRR_RI"/>
    <property type="match status" value="14"/>
</dbReference>
<keyword evidence="4" id="KW-0677">Repeat</keyword>
<dbReference type="Pfam" id="PF05729">
    <property type="entry name" value="NACHT"/>
    <property type="match status" value="1"/>
</dbReference>
<dbReference type="Gene3D" id="3.40.50.300">
    <property type="entry name" value="P-loop containing nucleotide triphosphate hydrolases"/>
    <property type="match status" value="1"/>
</dbReference>
<dbReference type="Pfam" id="PF17776">
    <property type="entry name" value="NLRC4_HD2"/>
    <property type="match status" value="1"/>
</dbReference>
<keyword evidence="3" id="KW-0433">Leucine-rich repeat</keyword>
<dbReference type="SUPFAM" id="SSF52047">
    <property type="entry name" value="RNI-like"/>
    <property type="match status" value="2"/>
</dbReference>
<gene>
    <name evidence="9" type="primary">LOC115152058</name>
</gene>
<dbReference type="CDD" id="cd00116">
    <property type="entry name" value="LRR_RI"/>
    <property type="match status" value="1"/>
</dbReference>
<dbReference type="FunFam" id="3.80.10.10:FF:001632">
    <property type="entry name" value="Uncharacterized protein"/>
    <property type="match status" value="1"/>
</dbReference>
<dbReference type="Ensembl" id="ENSSTUT00000086686.1">
    <property type="protein sequence ID" value="ENSSTUP00000081453.1"/>
    <property type="gene ID" value="ENSSTUG00000035892.1"/>
</dbReference>
<dbReference type="PANTHER" id="PTHR24106">
    <property type="entry name" value="NACHT, LRR AND CARD DOMAINS-CONTAINING"/>
    <property type="match status" value="1"/>
</dbReference>
<feature type="domain" description="NACHT" evidence="8">
    <location>
        <begin position="298"/>
        <end position="432"/>
    </location>
</feature>
<sequence length="1208" mass="133912">MSLSAEREEGDSFSKKIVSGEKEEQERPVSPVPSCVSMKSDMSIDHPYNFSKEPLSSEQGVHQERPASPVPSCVSMKSDMSIDPPYNFSKEPLSSEQGVHQERPASPVTSCVSMKSDQSMGPPINFSSELGIQQERPVSPVPSCLSMKSDKSMGLPMRFSNEPLTSNKRVLPLPQQRQDCPPSCTVSMEPYEGANVLPVDQKMHQNVSAEAEIQEKLKSTLKKRFQCVFEGLAQQGNPTLLNDIYTEIFITEGGSGKVNNDHEIRQIEAACRRPATQDTPIKCNDIFKPLPGQDRHIKSALTKGVAGIGKTISVQKFILDWAEGKANKDIQFIFPLPFRELNLMRMERCSLMELLQSFFMEIKESKMINYEECKVLFVFDGLDECRLPLDFQNNKTCFDVSESTSVDVLLTNLIKGNLLPSALLWTTSRPAAANQIPPECVNQVTEVRGFNDPQKEEYFRKRFSDENLASRIISHIKSSKSLYIMCHIPVFCWVSATVLERMLGEAESGEIPKTLTQMCTHFLIFQTKQSTKKYLGEDYIDHHWNTVMIMTLGKLAYQQLEKGNLIFYEEDLRECGIDVTEASVYSGVCTQIFREEKGLCQEKVYCFVHLSIQEFLAALYVFLIFKNSNVNLLSGGVNIKTMSGETPALFLHKSAVDKALQSMNGHLDLFLRFLLGLSLESNQTLLQGLLLQTEIKSQSSEETAKYIKMKIRKNPNPERCINLFHCLNELNDISLVEEIQSYLSSGSLSKAELSPAQWSALVFVLLTSVEKQDVFELRKYFRSEEGLLRLLPVVKATRTAILKDCNLTESCCKSLASALRSNSSSLRELDLSDNKLQDSGVKLLSDGLKNPDCKLKTLRLKSCGTTKVGCASLASALTSNSSHLRELDLSSNILGDSGLKLLSTVLEDPHCKLDILSLSGCGVTEEGCTSLASALRSNPSHLRELDLTNNQPGDSGVKLLSAVLENPQCKLQKLKLYNSKITEEGCYYLASALITNPSHLRELDLGGNKLRDSGINHLSAALKEPQCKLETMRMLGCGVTEESCASLASALRSNPSHLRELDLTNNQPGDSGVKMLSAVLEDPLCKLERLSLKCCNLTEKCCGSLASVLSSNSSSLRELHLSYNNLQDSGVKLLSAGLGNTHCKVEKLGLSCCWVTWEGCASLASALRSNPSHLRELELQMNKLGDSGEKTLSDVLEDPLCKLEKLTV</sequence>
<evidence type="ECO:0000256" key="4">
    <source>
        <dbReference type="ARBA" id="ARBA00022737"/>
    </source>
</evidence>
<protein>
    <submittedName>
        <fullName evidence="9">NACHT, LRR and PYD domains-containing protein 12-like</fullName>
    </submittedName>
</protein>
<name>A0A674CDE4_SALTR</name>
<evidence type="ECO:0000256" key="5">
    <source>
        <dbReference type="ARBA" id="ARBA00022741"/>
    </source>
</evidence>
<feature type="compositionally biased region" description="Polar residues" evidence="7">
    <location>
        <begin position="107"/>
        <end position="119"/>
    </location>
</feature>
<dbReference type="Pfam" id="PF13516">
    <property type="entry name" value="LRR_6"/>
    <property type="match status" value="7"/>
</dbReference>
<dbReference type="Pfam" id="PF14484">
    <property type="entry name" value="FISNA"/>
    <property type="match status" value="1"/>
</dbReference>
<keyword evidence="5" id="KW-0547">Nucleotide-binding</keyword>
<evidence type="ECO:0000256" key="1">
    <source>
        <dbReference type="ARBA" id="ARBA00004496"/>
    </source>
</evidence>
<evidence type="ECO:0000313" key="10">
    <source>
        <dbReference type="Proteomes" id="UP000472277"/>
    </source>
</evidence>
<dbReference type="Proteomes" id="UP000472277">
    <property type="component" value="Chromosome 17"/>
</dbReference>
<dbReference type="InterPro" id="IPR032675">
    <property type="entry name" value="LRR_dom_sf"/>
</dbReference>
<dbReference type="InterPro" id="IPR041075">
    <property type="entry name" value="NOD1/2_WH"/>
</dbReference>
<dbReference type="GO" id="GO:0005737">
    <property type="term" value="C:cytoplasm"/>
    <property type="evidence" value="ECO:0007669"/>
    <property type="project" value="UniProtKB-SubCell"/>
</dbReference>
<feature type="compositionally biased region" description="Basic and acidic residues" evidence="7">
    <location>
        <begin position="1"/>
        <end position="27"/>
    </location>
</feature>
<dbReference type="RefSeq" id="XP_029552400.1">
    <property type="nucleotide sequence ID" value="XM_029696540.1"/>
</dbReference>
<dbReference type="FunFam" id="3.80.10.10:FF:000782">
    <property type="entry name" value="Si:ch211-196h16.4"/>
    <property type="match status" value="1"/>
</dbReference>
<evidence type="ECO:0000256" key="6">
    <source>
        <dbReference type="ARBA" id="ARBA00022840"/>
    </source>
</evidence>
<reference evidence="9" key="2">
    <citation type="submission" date="2025-09" db="UniProtKB">
        <authorList>
            <consortium name="Ensembl"/>
        </authorList>
    </citation>
    <scope>IDENTIFICATION</scope>
</reference>
<evidence type="ECO:0000259" key="8">
    <source>
        <dbReference type="PROSITE" id="PS50837"/>
    </source>
</evidence>
<dbReference type="InterPro" id="IPR027417">
    <property type="entry name" value="P-loop_NTPase"/>
</dbReference>
<evidence type="ECO:0000256" key="7">
    <source>
        <dbReference type="SAM" id="MobiDB-lite"/>
    </source>
</evidence>
<dbReference type="PROSITE" id="PS50837">
    <property type="entry name" value="NACHT"/>
    <property type="match status" value="1"/>
</dbReference>
<evidence type="ECO:0000313" key="9">
    <source>
        <dbReference type="Ensembl" id="ENSSTUP00000081453.1"/>
    </source>
</evidence>
<dbReference type="Gene3D" id="3.80.10.10">
    <property type="entry name" value="Ribonuclease Inhibitor"/>
    <property type="match status" value="2"/>
</dbReference>
<keyword evidence="10" id="KW-1185">Reference proteome</keyword>
<dbReference type="GeneID" id="115152058"/>
<dbReference type="InParanoid" id="A0A674CDE4"/>
<dbReference type="InterPro" id="IPR029495">
    <property type="entry name" value="NACHT-assoc"/>
</dbReference>
<dbReference type="AlphaFoldDB" id="A0A674CDE4"/>